<organism evidence="2 3">
    <name type="scientific">Terrihabitans soli</name>
    <dbReference type="NCBI Taxonomy" id="708113"/>
    <lineage>
        <taxon>Bacteria</taxon>
        <taxon>Pseudomonadati</taxon>
        <taxon>Pseudomonadota</taxon>
        <taxon>Alphaproteobacteria</taxon>
        <taxon>Hyphomicrobiales</taxon>
        <taxon>Terrihabitans</taxon>
    </lineage>
</organism>
<dbReference type="Gene3D" id="2.40.10.220">
    <property type="entry name" value="predicted glycosyltransferase like domains"/>
    <property type="match status" value="1"/>
</dbReference>
<proteinExistence type="predicted"/>
<dbReference type="AlphaFoldDB" id="A0A6S6QV94"/>
<dbReference type="PROSITE" id="PS51257">
    <property type="entry name" value="PROKAR_LIPOPROTEIN"/>
    <property type="match status" value="1"/>
</dbReference>
<evidence type="ECO:0000313" key="2">
    <source>
        <dbReference type="EMBL" id="BCJ90428.1"/>
    </source>
</evidence>
<dbReference type="KEGG" id="tso:IZ6_11630"/>
<keyword evidence="3" id="KW-1185">Reference proteome</keyword>
<gene>
    <name evidence="2" type="ORF">IZ6_11630</name>
</gene>
<reference evidence="2 3" key="1">
    <citation type="submission" date="2020-08" db="EMBL/GenBank/DDBJ databases">
        <title>Genome sequence of Rhizobiales bacterium strain IZ6.</title>
        <authorList>
            <person name="Nakai R."/>
            <person name="Naganuma T."/>
        </authorList>
    </citation>
    <scope>NUCLEOTIDE SEQUENCE [LARGE SCALE GENOMIC DNA]</scope>
    <source>
        <strain evidence="2 3">IZ6</strain>
    </source>
</reference>
<dbReference type="Proteomes" id="UP000515317">
    <property type="component" value="Chromosome"/>
</dbReference>
<accession>A0A6S6QV94</accession>
<evidence type="ECO:0000313" key="3">
    <source>
        <dbReference type="Proteomes" id="UP000515317"/>
    </source>
</evidence>
<evidence type="ECO:0000259" key="1">
    <source>
        <dbReference type="Pfam" id="PF07238"/>
    </source>
</evidence>
<dbReference type="InterPro" id="IPR009875">
    <property type="entry name" value="PilZ_domain"/>
</dbReference>
<name>A0A6S6QV94_9HYPH</name>
<dbReference type="RefSeq" id="WP_222877055.1">
    <property type="nucleotide sequence ID" value="NZ_AP023361.1"/>
</dbReference>
<dbReference type="GO" id="GO:0035438">
    <property type="term" value="F:cyclic-di-GMP binding"/>
    <property type="evidence" value="ECO:0007669"/>
    <property type="project" value="InterPro"/>
</dbReference>
<sequence length="85" mass="9321">MDPADNKRRSPRMRTMKGASVILPGSASAFSCVMRNLSEHGALVELPSTIGIPGAVILQTQDGTLNRHCRVVWRTEVRLGLEFTD</sequence>
<dbReference type="SUPFAM" id="SSF141371">
    <property type="entry name" value="PilZ domain-like"/>
    <property type="match status" value="1"/>
</dbReference>
<protein>
    <recommendedName>
        <fullName evidence="1">PilZ domain-containing protein</fullName>
    </recommendedName>
</protein>
<dbReference type="Pfam" id="PF07238">
    <property type="entry name" value="PilZ"/>
    <property type="match status" value="1"/>
</dbReference>
<feature type="domain" description="PilZ" evidence="1">
    <location>
        <begin position="6"/>
        <end position="85"/>
    </location>
</feature>
<dbReference type="EMBL" id="AP023361">
    <property type="protein sequence ID" value="BCJ90428.1"/>
    <property type="molecule type" value="Genomic_DNA"/>
</dbReference>